<dbReference type="PANTHER" id="PTHR10073">
    <property type="entry name" value="DNA MISMATCH REPAIR PROTEIN MLH, PMS, MUTL"/>
    <property type="match status" value="1"/>
</dbReference>
<dbReference type="InterPro" id="IPR038973">
    <property type="entry name" value="MutL/Mlh/Pms-like"/>
</dbReference>
<dbReference type="InterPro" id="IPR014721">
    <property type="entry name" value="Ribsml_uS5_D2-typ_fold_subgr"/>
</dbReference>
<dbReference type="Gene3D" id="3.30.565.10">
    <property type="entry name" value="Histidine kinase-like ATPase, C-terminal domain"/>
    <property type="match status" value="1"/>
</dbReference>
<sequence length="357" mass="40292">MALNALDKRTQDVLTASYALPDLETAVQQVFYNAVDAHAKTIKLSLDVMKASFTVVDDGDGIHPDNLYAYIGEHYATSRLATDVSEQQKPYGSRGAFLYELTSLAAAVEIESRVQEHWTSYRKVFQDGEVIFNARSRDLREAPGTKISVSNLFSKLPVRSKDLLRNLKHRTLVIRKIHDFCVSMSMIWPSLSFDIRFQDEAKPVIIPSAKSCHERFLAHFGPLLGNELQYVSYSSETTQFSIRGYFAFIPSGSEGLGQGIKQAKTYYQFAFLENEWVDECHQVCSRVITDAALELSSSIPIFVLKVEIPRDHFDTSGIGRKESLHFKAPGQFHQFLFEFVQKLAATEESKAEVKIPT</sequence>
<dbReference type="AlphaFoldDB" id="A0ABD3FM73"/>
<proteinExistence type="inferred from homology"/>
<keyword evidence="2" id="KW-0227">DNA damage</keyword>
<dbReference type="Gene3D" id="3.30.230.10">
    <property type="match status" value="1"/>
</dbReference>
<dbReference type="InterPro" id="IPR036890">
    <property type="entry name" value="HATPase_C_sf"/>
</dbReference>
<organism evidence="3 4">
    <name type="scientific">Phytophthora oleae</name>
    <dbReference type="NCBI Taxonomy" id="2107226"/>
    <lineage>
        <taxon>Eukaryota</taxon>
        <taxon>Sar</taxon>
        <taxon>Stramenopiles</taxon>
        <taxon>Oomycota</taxon>
        <taxon>Peronosporomycetes</taxon>
        <taxon>Peronosporales</taxon>
        <taxon>Peronosporaceae</taxon>
        <taxon>Phytophthora</taxon>
    </lineage>
</organism>
<name>A0ABD3FM73_9STRA</name>
<accession>A0ABD3FM73</accession>
<dbReference type="Proteomes" id="UP001632037">
    <property type="component" value="Unassembled WGS sequence"/>
</dbReference>
<protein>
    <recommendedName>
        <fullName evidence="5">Histidine kinase/HSP90-like ATPase domain-containing protein</fullName>
    </recommendedName>
</protein>
<dbReference type="PANTHER" id="PTHR10073:SF47">
    <property type="entry name" value="DNA MISMATCH REPAIR PROTEIN MLH3"/>
    <property type="match status" value="1"/>
</dbReference>
<evidence type="ECO:0000256" key="1">
    <source>
        <dbReference type="ARBA" id="ARBA00006082"/>
    </source>
</evidence>
<dbReference type="Pfam" id="PF13589">
    <property type="entry name" value="HATPase_c_3"/>
    <property type="match status" value="1"/>
</dbReference>
<evidence type="ECO:0000256" key="2">
    <source>
        <dbReference type="ARBA" id="ARBA00022763"/>
    </source>
</evidence>
<comment type="similarity">
    <text evidence="1">Belongs to the DNA mismatch repair MutL/HexB family.</text>
</comment>
<evidence type="ECO:0008006" key="5">
    <source>
        <dbReference type="Google" id="ProtNLM"/>
    </source>
</evidence>
<evidence type="ECO:0000313" key="3">
    <source>
        <dbReference type="EMBL" id="KAL3667426.1"/>
    </source>
</evidence>
<gene>
    <name evidence="3" type="ORF">V7S43_007652</name>
</gene>
<evidence type="ECO:0000313" key="4">
    <source>
        <dbReference type="Proteomes" id="UP001632037"/>
    </source>
</evidence>
<dbReference type="EMBL" id="JBIMZQ010000014">
    <property type="protein sequence ID" value="KAL3667426.1"/>
    <property type="molecule type" value="Genomic_DNA"/>
</dbReference>
<keyword evidence="4" id="KW-1185">Reference proteome</keyword>
<reference evidence="3 4" key="1">
    <citation type="submission" date="2024-09" db="EMBL/GenBank/DDBJ databases">
        <title>Genome sequencing and assembly of Phytophthora oleae, isolate VK10A, causative agent of rot of olive drupes.</title>
        <authorList>
            <person name="Conti Taguali S."/>
            <person name="Riolo M."/>
            <person name="La Spada F."/>
            <person name="Cacciola S.O."/>
            <person name="Dionisio G."/>
        </authorList>
    </citation>
    <scope>NUCLEOTIDE SEQUENCE [LARGE SCALE GENOMIC DNA]</scope>
    <source>
        <strain evidence="3 4">VK10A</strain>
    </source>
</reference>
<dbReference type="GO" id="GO:0006974">
    <property type="term" value="P:DNA damage response"/>
    <property type="evidence" value="ECO:0007669"/>
    <property type="project" value="UniProtKB-KW"/>
</dbReference>
<dbReference type="SUPFAM" id="SSF55874">
    <property type="entry name" value="ATPase domain of HSP90 chaperone/DNA topoisomerase II/histidine kinase"/>
    <property type="match status" value="1"/>
</dbReference>
<comment type="caution">
    <text evidence="3">The sequence shown here is derived from an EMBL/GenBank/DDBJ whole genome shotgun (WGS) entry which is preliminary data.</text>
</comment>